<dbReference type="EMBL" id="RCHS01001580">
    <property type="protein sequence ID" value="RMX52771.1"/>
    <property type="molecule type" value="Genomic_DNA"/>
</dbReference>
<evidence type="ECO:0000313" key="2">
    <source>
        <dbReference type="Proteomes" id="UP000275408"/>
    </source>
</evidence>
<evidence type="ECO:0000313" key="1">
    <source>
        <dbReference type="EMBL" id="RMX52771.1"/>
    </source>
</evidence>
<dbReference type="Proteomes" id="UP000275408">
    <property type="component" value="Unassembled WGS sequence"/>
</dbReference>
<dbReference type="STRING" id="46731.A0A3M6UGG7"/>
<name>A0A3M6UGG7_POCDA</name>
<proteinExistence type="predicted"/>
<organism evidence="1 2">
    <name type="scientific">Pocillopora damicornis</name>
    <name type="common">Cauliflower coral</name>
    <name type="synonym">Millepora damicornis</name>
    <dbReference type="NCBI Taxonomy" id="46731"/>
    <lineage>
        <taxon>Eukaryota</taxon>
        <taxon>Metazoa</taxon>
        <taxon>Cnidaria</taxon>
        <taxon>Anthozoa</taxon>
        <taxon>Hexacorallia</taxon>
        <taxon>Scleractinia</taxon>
        <taxon>Astrocoeniina</taxon>
        <taxon>Pocilloporidae</taxon>
        <taxon>Pocillopora</taxon>
    </lineage>
</organism>
<keyword evidence="2" id="KW-1185">Reference proteome</keyword>
<gene>
    <name evidence="1" type="ORF">pdam_00014206</name>
</gene>
<evidence type="ECO:0008006" key="3">
    <source>
        <dbReference type="Google" id="ProtNLM"/>
    </source>
</evidence>
<protein>
    <recommendedName>
        <fullName evidence="3">THAP-type domain-containing protein</fullName>
    </recommendedName>
</protein>
<dbReference type="AlphaFoldDB" id="A0A3M6UGG7"/>
<accession>A0A3M6UGG7</accession>
<sequence length="116" mass="13443">MKQDCKNITNNTRVCSSHFLESDYRPSAPTGKALLRTSVVPSVFNWRTNTKQRRKVIRLVNSGSQTDSEREAIPDGPSLMLMPPMQNLNLSTLNLLQRARLHWKWPMKQPRRRLKA</sequence>
<comment type="caution">
    <text evidence="1">The sequence shown here is derived from an EMBL/GenBank/DDBJ whole genome shotgun (WGS) entry which is preliminary data.</text>
</comment>
<reference evidence="1 2" key="1">
    <citation type="journal article" date="2018" name="Sci. Rep.">
        <title>Comparative analysis of the Pocillopora damicornis genome highlights role of immune system in coral evolution.</title>
        <authorList>
            <person name="Cunning R."/>
            <person name="Bay R.A."/>
            <person name="Gillette P."/>
            <person name="Baker A.C."/>
            <person name="Traylor-Knowles N."/>
        </authorList>
    </citation>
    <scope>NUCLEOTIDE SEQUENCE [LARGE SCALE GENOMIC DNA]</scope>
    <source>
        <strain evidence="1">RSMAS</strain>
        <tissue evidence="1">Whole animal</tissue>
    </source>
</reference>